<dbReference type="KEGG" id="anan:105721773"/>
<dbReference type="GO" id="GO:0030027">
    <property type="term" value="C:lamellipodium"/>
    <property type="evidence" value="ECO:0007669"/>
    <property type="project" value="Ensembl"/>
</dbReference>
<dbReference type="PROSITE" id="PS50238">
    <property type="entry name" value="RHOGAP"/>
    <property type="match status" value="1"/>
</dbReference>
<evidence type="ECO:0000313" key="9">
    <source>
        <dbReference type="Proteomes" id="UP000233020"/>
    </source>
</evidence>
<feature type="domain" description="Rho-GAP" evidence="6">
    <location>
        <begin position="275"/>
        <end position="468"/>
    </location>
</feature>
<dbReference type="GO" id="GO:0097178">
    <property type="term" value="P:ruffle assembly"/>
    <property type="evidence" value="ECO:0007669"/>
    <property type="project" value="Ensembl"/>
</dbReference>
<dbReference type="GO" id="GO:0043535">
    <property type="term" value="P:regulation of blood vessel endothelial cell migration"/>
    <property type="evidence" value="ECO:0007669"/>
    <property type="project" value="Ensembl"/>
</dbReference>
<keyword evidence="2" id="KW-0343">GTPase activation</keyword>
<keyword evidence="9" id="KW-1185">Reference proteome</keyword>
<keyword evidence="3" id="KW-0963">Cytoplasm</keyword>
<proteinExistence type="predicted"/>
<dbReference type="Gene3D" id="1.10.555.10">
    <property type="entry name" value="Rho GTPase activation protein"/>
    <property type="match status" value="1"/>
</dbReference>
<dbReference type="GeneID" id="105721773"/>
<dbReference type="InterPro" id="IPR004148">
    <property type="entry name" value="BAR_dom"/>
</dbReference>
<dbReference type="GO" id="GO:0051058">
    <property type="term" value="P:negative regulation of small GTPase mediated signal transduction"/>
    <property type="evidence" value="ECO:0007669"/>
    <property type="project" value="Ensembl"/>
</dbReference>
<dbReference type="Ensembl" id="ENSANAT00000024244.1">
    <property type="protein sequence ID" value="ENSANAP00000006474.1"/>
    <property type="gene ID" value="ENSANAG00000021282.1"/>
</dbReference>
<feature type="region of interest" description="Disordered" evidence="5">
    <location>
        <begin position="1"/>
        <end position="23"/>
    </location>
</feature>
<evidence type="ECO:0000256" key="3">
    <source>
        <dbReference type="ARBA" id="ARBA00022490"/>
    </source>
</evidence>
<feature type="compositionally biased region" description="Basic residues" evidence="5">
    <location>
        <begin position="1"/>
        <end position="10"/>
    </location>
</feature>
<evidence type="ECO:0000259" key="6">
    <source>
        <dbReference type="PROSITE" id="PS50238"/>
    </source>
</evidence>
<dbReference type="GeneTree" id="ENSGT00940000158369"/>
<dbReference type="Proteomes" id="UP000233020">
    <property type="component" value="Unplaced"/>
</dbReference>
<dbReference type="GO" id="GO:0007015">
    <property type="term" value="P:actin filament organization"/>
    <property type="evidence" value="ECO:0007669"/>
    <property type="project" value="Ensembl"/>
</dbReference>
<feature type="domain" description="BAR" evidence="7">
    <location>
        <begin position="17"/>
        <end position="262"/>
    </location>
</feature>
<evidence type="ECO:0000256" key="1">
    <source>
        <dbReference type="ARBA" id="ARBA00004514"/>
    </source>
</evidence>
<dbReference type="Pfam" id="PF00620">
    <property type="entry name" value="RhoGAP"/>
    <property type="match status" value="1"/>
</dbReference>
<evidence type="ECO:0000259" key="7">
    <source>
        <dbReference type="PROSITE" id="PS51021"/>
    </source>
</evidence>
<evidence type="ECO:0000256" key="5">
    <source>
        <dbReference type="SAM" id="MobiDB-lite"/>
    </source>
</evidence>
<feature type="compositionally biased region" description="Low complexity" evidence="5">
    <location>
        <begin position="634"/>
        <end position="678"/>
    </location>
</feature>
<dbReference type="GO" id="GO:0005912">
    <property type="term" value="C:adherens junction"/>
    <property type="evidence" value="ECO:0007669"/>
    <property type="project" value="Ensembl"/>
</dbReference>
<gene>
    <name evidence="8" type="primary">SH3BP1</name>
</gene>
<dbReference type="GO" id="GO:0071526">
    <property type="term" value="P:semaphorin-plexin signaling pathway"/>
    <property type="evidence" value="ECO:0007669"/>
    <property type="project" value="Ensembl"/>
</dbReference>
<dbReference type="CDD" id="cd07620">
    <property type="entry name" value="BAR_SH3BP1"/>
    <property type="match status" value="1"/>
</dbReference>
<dbReference type="GO" id="GO:0005634">
    <property type="term" value="C:nucleus"/>
    <property type="evidence" value="ECO:0007669"/>
    <property type="project" value="Ensembl"/>
</dbReference>
<comment type="subcellular location">
    <subcellularLocation>
        <location evidence="1">Cytoplasm</location>
        <location evidence="1">Cytosol</location>
    </subcellularLocation>
</comment>
<dbReference type="GO" id="GO:0017124">
    <property type="term" value="F:SH3 domain binding"/>
    <property type="evidence" value="ECO:0007669"/>
    <property type="project" value="Ensembl"/>
</dbReference>
<dbReference type="GO" id="GO:0030834">
    <property type="term" value="P:regulation of actin filament depolymerization"/>
    <property type="evidence" value="ECO:0007669"/>
    <property type="project" value="Ensembl"/>
</dbReference>
<dbReference type="Gene3D" id="1.20.1270.60">
    <property type="entry name" value="Arfaptin homology (AH) domain/BAR domain"/>
    <property type="match status" value="1"/>
</dbReference>
<feature type="region of interest" description="Disordered" evidence="5">
    <location>
        <begin position="495"/>
        <end position="698"/>
    </location>
</feature>
<protein>
    <submittedName>
        <fullName evidence="8">SH3 domain binding protein 1</fullName>
    </submittedName>
</protein>
<name>A0A2K5CCX8_AOTNA</name>
<dbReference type="InterPro" id="IPR047165">
    <property type="entry name" value="RHG17/44/SH3BP1-like"/>
</dbReference>
<dbReference type="SMART" id="SM00324">
    <property type="entry name" value="RhoGAP"/>
    <property type="match status" value="1"/>
</dbReference>
<sequence length="698" mass="75464">MMKRQLHRMRQLAQTGSLGRTPETAEFLGEDLLQVEQRLEPAKRAAHNVHKRLQACLQGQSGADMDKRVKKLPLMALSTTMAESFKELDPDSSMGKALEMSCAIQNQLARILAEFEMTLERDVLQPLSRLSEEELPAILKHKKSLQKLVSDWNMLKSRLSQAAKNSGSGQGLGGGPGSHSHTTMANKVETLKEEEDELKRKVEQCRDEYLADLYHFVTKEDSYANYFIHLLEIQADYHRRSLSSLDTALAELRENHGQADHSPSMTAPFSRVYGVSLATHLQELGREIALPIEACVMMLLSEGMKEEGLFRLAAGASVLKRLKQTMALDPHSLEEFCSDPHAVAGALKSYLRELPEPLMTFDLYDDWMRAASLKEPGARLQAFQEVCSHLPPENLSNLRYLMKFLARLAEEQEVNKMTPSNIAIVLGPNLLWPPEKEGDQAQLDAASVSSIQVVGVVEALIQSADTLFPGDINFNVSGLFSAVALQDTVSDRLTSDELPPTTVPISATTPAPAPALVPAPALASAATKERTESEVPPRPASPRVTRSSPETAAQVEDMARRTKRPAPARPTMPPPQVSSTRSSPPAPPLPPGSGSPGTPQALPRRLVGSSLRAPTVPPPLPPIPPQPARRQSRRSPASPSSASPGPASPSPASLTTPAQVDLGAATAEGGAPEAVGGVHTPPAIPPQPRPRSLASETN</sequence>
<dbReference type="Pfam" id="PF03114">
    <property type="entry name" value="BAR"/>
    <property type="match status" value="1"/>
</dbReference>
<dbReference type="InterPro" id="IPR008936">
    <property type="entry name" value="Rho_GTPase_activation_prot"/>
</dbReference>
<dbReference type="InterPro" id="IPR000198">
    <property type="entry name" value="RhoGAP_dom"/>
</dbReference>
<organism evidence="8 9">
    <name type="scientific">Aotus nancymaae</name>
    <name type="common">Ma's night monkey</name>
    <dbReference type="NCBI Taxonomy" id="37293"/>
    <lineage>
        <taxon>Eukaryota</taxon>
        <taxon>Metazoa</taxon>
        <taxon>Chordata</taxon>
        <taxon>Craniata</taxon>
        <taxon>Vertebrata</taxon>
        <taxon>Euteleostomi</taxon>
        <taxon>Mammalia</taxon>
        <taxon>Eutheria</taxon>
        <taxon>Euarchontoglires</taxon>
        <taxon>Primates</taxon>
        <taxon>Haplorrhini</taxon>
        <taxon>Platyrrhini</taxon>
        <taxon>Aotidae</taxon>
        <taxon>Aotus</taxon>
    </lineage>
</organism>
<dbReference type="GO" id="GO:0006911">
    <property type="term" value="P:phagocytosis, engulfment"/>
    <property type="evidence" value="ECO:0007669"/>
    <property type="project" value="Ensembl"/>
</dbReference>
<dbReference type="PANTHER" id="PTHR14130:SF12">
    <property type="entry name" value="BARGIN-RELATED"/>
    <property type="match status" value="1"/>
</dbReference>
<accession>A0A2K5CCX8</accession>
<dbReference type="FunFam" id="1.20.1270.60:FF:000053">
    <property type="entry name" value="SH3 domain-binding protein 1"/>
    <property type="match status" value="1"/>
</dbReference>
<dbReference type="SMART" id="SM00721">
    <property type="entry name" value="BAR"/>
    <property type="match status" value="1"/>
</dbReference>
<dbReference type="GO" id="GO:0005923">
    <property type="term" value="C:bicellular tight junction"/>
    <property type="evidence" value="ECO:0007669"/>
    <property type="project" value="Ensembl"/>
</dbReference>
<feature type="compositionally biased region" description="Pro residues" evidence="5">
    <location>
        <begin position="567"/>
        <end position="576"/>
    </location>
</feature>
<evidence type="ECO:0000256" key="4">
    <source>
        <dbReference type="ARBA" id="ARBA00022553"/>
    </source>
</evidence>
<keyword evidence="4" id="KW-0597">Phosphoprotein</keyword>
<feature type="compositionally biased region" description="Pro residues" evidence="5">
    <location>
        <begin position="584"/>
        <end position="593"/>
    </location>
</feature>
<dbReference type="InterPro" id="IPR027267">
    <property type="entry name" value="AH/BAR_dom_sf"/>
</dbReference>
<reference evidence="8" key="1">
    <citation type="submission" date="2025-08" db="UniProtKB">
        <authorList>
            <consortium name="Ensembl"/>
        </authorList>
    </citation>
    <scope>IDENTIFICATION</scope>
</reference>
<dbReference type="GO" id="GO:0001891">
    <property type="term" value="C:phagocytic cup"/>
    <property type="evidence" value="ECO:0007669"/>
    <property type="project" value="Ensembl"/>
</dbReference>
<dbReference type="GO" id="GO:0016477">
    <property type="term" value="P:cell migration"/>
    <property type="evidence" value="ECO:0007669"/>
    <property type="project" value="Ensembl"/>
</dbReference>
<dbReference type="OrthoDB" id="19923at2759"/>
<reference evidence="8" key="2">
    <citation type="submission" date="2025-09" db="UniProtKB">
        <authorList>
            <consortium name="Ensembl"/>
        </authorList>
    </citation>
    <scope>IDENTIFICATION</scope>
</reference>
<dbReference type="SUPFAM" id="SSF103657">
    <property type="entry name" value="BAR/IMD domain-like"/>
    <property type="match status" value="1"/>
</dbReference>
<dbReference type="OMA" id="WDYFFEG"/>
<feature type="compositionally biased region" description="Low complexity" evidence="5">
    <location>
        <begin position="499"/>
        <end position="510"/>
    </location>
</feature>
<dbReference type="SUPFAM" id="SSF48350">
    <property type="entry name" value="GTPase activation domain, GAP"/>
    <property type="match status" value="1"/>
</dbReference>
<dbReference type="PANTHER" id="PTHR14130">
    <property type="entry name" value="3BP-1 RELATED RHOGAP"/>
    <property type="match status" value="1"/>
</dbReference>
<dbReference type="GO" id="GO:0030215">
    <property type="term" value="F:semaphorin receptor binding"/>
    <property type="evidence" value="ECO:0007669"/>
    <property type="project" value="Ensembl"/>
</dbReference>
<dbReference type="STRING" id="37293.ENSANAP00000006474"/>
<dbReference type="GO" id="GO:0045198">
    <property type="term" value="P:establishment of epithelial cell apical/basal polarity"/>
    <property type="evidence" value="ECO:0007669"/>
    <property type="project" value="Ensembl"/>
</dbReference>
<dbReference type="GO" id="GO:0005829">
    <property type="term" value="C:cytosol"/>
    <property type="evidence" value="ECO:0007669"/>
    <property type="project" value="UniProtKB-SubCell"/>
</dbReference>
<dbReference type="GO" id="GO:0005096">
    <property type="term" value="F:GTPase activator activity"/>
    <property type="evidence" value="ECO:0007669"/>
    <property type="project" value="UniProtKB-KW"/>
</dbReference>
<dbReference type="GO" id="GO:0000145">
    <property type="term" value="C:exocyst"/>
    <property type="evidence" value="ECO:0007669"/>
    <property type="project" value="Ensembl"/>
</dbReference>
<dbReference type="AlphaFoldDB" id="A0A2K5CCX8"/>
<feature type="compositionally biased region" description="Pro residues" evidence="5">
    <location>
        <begin position="615"/>
        <end position="627"/>
    </location>
</feature>
<evidence type="ECO:0000313" key="8">
    <source>
        <dbReference type="Ensembl" id="ENSANAP00000006474.1"/>
    </source>
</evidence>
<dbReference type="PROSITE" id="PS51021">
    <property type="entry name" value="BAR"/>
    <property type="match status" value="1"/>
</dbReference>
<dbReference type="GO" id="GO:0034329">
    <property type="term" value="P:cell junction assembly"/>
    <property type="evidence" value="ECO:0007669"/>
    <property type="project" value="Ensembl"/>
</dbReference>
<evidence type="ECO:0000256" key="2">
    <source>
        <dbReference type="ARBA" id="ARBA00022468"/>
    </source>
</evidence>
<feature type="compositionally biased region" description="Gly residues" evidence="5">
    <location>
        <begin position="168"/>
        <end position="177"/>
    </location>
</feature>
<feature type="region of interest" description="Disordered" evidence="5">
    <location>
        <begin position="163"/>
        <end position="182"/>
    </location>
</feature>
<dbReference type="GO" id="GO:0035020">
    <property type="term" value="P:regulation of Rac protein signal transduction"/>
    <property type="evidence" value="ECO:0007669"/>
    <property type="project" value="TreeGrafter"/>
</dbReference>
<dbReference type="FunFam" id="1.10.555.10:FF:000001">
    <property type="entry name" value="Rho GTPase activating protein 44"/>
    <property type="match status" value="1"/>
</dbReference>